<sequence>MKQIITVHFIGGSTMEVNKTEAVDELIRLINGKFEANHFVKLPNRSGGEAYINLSLITSIEVRSI</sequence>
<protein>
    <submittedName>
        <fullName evidence="1">Uncharacterized protein</fullName>
    </submittedName>
</protein>
<dbReference type="OrthoDB" id="2418302at2"/>
<accession>A0A078M0C8</accession>
<dbReference type="RefSeq" id="WP_035808309.1">
    <property type="nucleotide sequence ID" value="NZ_CCSE01000001.1"/>
</dbReference>
<evidence type="ECO:0000313" key="2">
    <source>
        <dbReference type="Proteomes" id="UP000044136"/>
    </source>
</evidence>
<keyword evidence="2" id="KW-1185">Reference proteome</keyword>
<reference evidence="1 2" key="1">
    <citation type="submission" date="2014-07" db="EMBL/GenBank/DDBJ databases">
        <authorList>
            <person name="Urmite Genomes Urmite Genomes"/>
        </authorList>
    </citation>
    <scope>NUCLEOTIDE SEQUENCE [LARGE SCALE GENOMIC DNA]</scope>
    <source>
        <strain evidence="1 2">13MG44_air</strain>
    </source>
</reference>
<evidence type="ECO:0000313" key="1">
    <source>
        <dbReference type="EMBL" id="CDZ99699.1"/>
    </source>
</evidence>
<name>A0A078M0C8_9STAP</name>
<dbReference type="Proteomes" id="UP000044136">
    <property type="component" value="Unassembled WGS sequence"/>
</dbReference>
<gene>
    <name evidence="1" type="ORF">BN1048_00609</name>
</gene>
<dbReference type="HOGENOM" id="CLU_2843996_0_0_9"/>
<dbReference type="AlphaFoldDB" id="A0A078M0C8"/>
<proteinExistence type="predicted"/>
<organism evidence="1 2">
    <name type="scientific">Jeotgalicoccus saudimassiliensis</name>
    <dbReference type="NCBI Taxonomy" id="1461582"/>
    <lineage>
        <taxon>Bacteria</taxon>
        <taxon>Bacillati</taxon>
        <taxon>Bacillota</taxon>
        <taxon>Bacilli</taxon>
        <taxon>Bacillales</taxon>
        <taxon>Staphylococcaceae</taxon>
        <taxon>Jeotgalicoccus</taxon>
    </lineage>
</organism>
<dbReference type="EMBL" id="CCSE01000001">
    <property type="protein sequence ID" value="CDZ99699.1"/>
    <property type="molecule type" value="Genomic_DNA"/>
</dbReference>